<dbReference type="PROSITE" id="PS50926">
    <property type="entry name" value="TRAM"/>
    <property type="match status" value="1"/>
</dbReference>
<evidence type="ECO:0000259" key="19">
    <source>
        <dbReference type="PROSITE" id="PS51918"/>
    </source>
</evidence>
<evidence type="ECO:0000256" key="14">
    <source>
        <dbReference type="ARBA" id="ARBA00051661"/>
    </source>
</evidence>
<dbReference type="OrthoDB" id="190098at2759"/>
<evidence type="ECO:0000256" key="10">
    <source>
        <dbReference type="ARBA" id="ARBA00022723"/>
    </source>
</evidence>
<dbReference type="Gene3D" id="3.80.30.20">
    <property type="entry name" value="tm_1862 like domain"/>
    <property type="match status" value="1"/>
</dbReference>
<evidence type="ECO:0000256" key="11">
    <source>
        <dbReference type="ARBA" id="ARBA00023004"/>
    </source>
</evidence>
<dbReference type="InterPro" id="IPR006466">
    <property type="entry name" value="MiaB-like_arc_euk"/>
</dbReference>
<feature type="domain" description="MTTase N-terminal" evidence="18">
    <location>
        <begin position="94"/>
        <end position="216"/>
    </location>
</feature>
<dbReference type="GO" id="GO:0046872">
    <property type="term" value="F:metal ion binding"/>
    <property type="evidence" value="ECO:0007669"/>
    <property type="project" value="UniProtKB-KW"/>
</dbReference>
<dbReference type="GO" id="GO:0051539">
    <property type="term" value="F:4 iron, 4 sulfur cluster binding"/>
    <property type="evidence" value="ECO:0007669"/>
    <property type="project" value="UniProtKB-KW"/>
</dbReference>
<dbReference type="InterPro" id="IPR006638">
    <property type="entry name" value="Elp3/MiaA/NifB-like_rSAM"/>
</dbReference>
<dbReference type="InterPro" id="IPR013848">
    <property type="entry name" value="Methylthiotransferase_N"/>
</dbReference>
<keyword evidence="21" id="KW-1185">Reference proteome</keyword>
<dbReference type="InterPro" id="IPR038135">
    <property type="entry name" value="Methylthiotransferase_N_sf"/>
</dbReference>
<organism evidence="20 21">
    <name type="scientific">Rhizoclosmatium globosum</name>
    <dbReference type="NCBI Taxonomy" id="329046"/>
    <lineage>
        <taxon>Eukaryota</taxon>
        <taxon>Fungi</taxon>
        <taxon>Fungi incertae sedis</taxon>
        <taxon>Chytridiomycota</taxon>
        <taxon>Chytridiomycota incertae sedis</taxon>
        <taxon>Chytridiomycetes</taxon>
        <taxon>Chytridiales</taxon>
        <taxon>Chytriomycetaceae</taxon>
        <taxon>Rhizoclosmatium</taxon>
    </lineage>
</organism>
<evidence type="ECO:0000313" key="21">
    <source>
        <dbReference type="Proteomes" id="UP000193642"/>
    </source>
</evidence>
<evidence type="ECO:0000256" key="13">
    <source>
        <dbReference type="ARBA" id="ARBA00031213"/>
    </source>
</evidence>
<dbReference type="AlphaFoldDB" id="A0A1Y2CYI3"/>
<dbReference type="NCBIfam" id="TIGR01578">
    <property type="entry name" value="MiaB-like-B"/>
    <property type="match status" value="1"/>
</dbReference>
<dbReference type="Gene3D" id="3.40.50.12160">
    <property type="entry name" value="Methylthiotransferase, N-terminal domain"/>
    <property type="match status" value="1"/>
</dbReference>
<proteinExistence type="inferred from homology"/>
<keyword evidence="12" id="KW-0411">Iron-sulfur</keyword>
<keyword evidence="9" id="KW-0819">tRNA processing</keyword>
<feature type="non-terminal residue" evidence="20">
    <location>
        <position position="711"/>
    </location>
</feature>
<dbReference type="SFLD" id="SFLDG01082">
    <property type="entry name" value="B12-binding_domain_containing"/>
    <property type="match status" value="1"/>
</dbReference>
<evidence type="ECO:0000256" key="16">
    <source>
        <dbReference type="SAM" id="Phobius"/>
    </source>
</evidence>
<evidence type="ECO:0000259" key="18">
    <source>
        <dbReference type="PROSITE" id="PS51449"/>
    </source>
</evidence>
<dbReference type="FunFam" id="3.80.30.20:FF:000002">
    <property type="entry name" value="threonylcarbamoyladenosine tRNA methylthiotransferase isoform X2"/>
    <property type="match status" value="1"/>
</dbReference>
<sequence length="711" mass="78282">MANPTEKLWGPGYEDGKDEYAPGILQCDDGEDDIEDMTVSFEMIANEEARDIDTEHIRRHPVAEPQEASQVPEEDEEAAVPVVQSESHFLPGNAKVWVKTMGCSHNVSDGEYMAGLLSSQGYSVLFEDSKKDQADLWLLNSCTVKGPSELTFINDIKKGMDAGKKVVVAGCVPQASGATGGSIGRGKGKGREWDGLSIVGVQQIDRVVEVVEETLKGNVIKLTKDKKVSVDGEEPEAEATGVQRSSAKKRKAGGAKLDLPKVRRNPYVEIIPINTGCLNQCTYCKTKHARGDLGSYAPEEIWERVESVIQEGVKEIWLTSEDTGAYGRDIGVSIVDLLWGIVEVLERYPKSGTMLRVGMTNPPYILEHLDEMVKILSHPRVFSFLHVPVQSGSNAVLDSMRRQYTVQEFTQIVTTLRSRVENGCTVATDIICGFPTETDQDFEESMTLLRELQFNVLHISQFYSRPGTPAALMPRLPSEVVKARSRLVSQLFNEWFPNVGLEGTVLKALVTEVSSDGQFYVGHDKLYRQILVPKVEKYMGRWVEVEVIRTGKFFLEGKVLELIGGDEDEFGDLEDVKPVTGKVKPGKGMVVKRKRAPKLVNVAGKMVKMGEEDVEAADEGTVLSVPESFQQRQQQQLQQDELRVEKGDGIPERNSNKMSSFLSFGFGVIAVGYGGFRVASVKTVSPKLIGPTLIVLGGFGLLGSGLLSFKK</sequence>
<evidence type="ECO:0000256" key="6">
    <source>
        <dbReference type="ARBA" id="ARBA00022485"/>
    </source>
</evidence>
<feature type="domain" description="Radical SAM core" evidence="19">
    <location>
        <begin position="263"/>
        <end position="498"/>
    </location>
</feature>
<evidence type="ECO:0000256" key="15">
    <source>
        <dbReference type="SAM" id="MobiDB-lite"/>
    </source>
</evidence>
<feature type="domain" description="TRAM" evidence="17">
    <location>
        <begin position="499"/>
        <end position="561"/>
    </location>
</feature>
<comment type="function">
    <text evidence="2">Catalyzes the methylthiolation of N6-threonylcarbamoyladenosine (t(6)A), leading to the formation of 2-methylthio-N6-threonylcarbamoyladenosine (ms(2)t(6)A) at position 37 in tRNAs that read codons beginning with adenine.</text>
</comment>
<name>A0A1Y2CYI3_9FUNG</name>
<evidence type="ECO:0000259" key="17">
    <source>
        <dbReference type="PROSITE" id="PS50926"/>
    </source>
</evidence>
<dbReference type="EMBL" id="MCGO01000004">
    <property type="protein sequence ID" value="ORY52068.1"/>
    <property type="molecule type" value="Genomic_DNA"/>
</dbReference>
<evidence type="ECO:0000256" key="8">
    <source>
        <dbReference type="ARBA" id="ARBA00022691"/>
    </source>
</evidence>
<comment type="similarity">
    <text evidence="3">Belongs to the methylthiotransferase family. CDKAL1 subfamily.</text>
</comment>
<keyword evidence="10" id="KW-0479">Metal-binding</keyword>
<comment type="catalytic activity">
    <reaction evidence="14">
        <text>N(6)-L-threonylcarbamoyladenosine(37) in tRNA + (sulfur carrier)-SH + AH2 + 2 S-adenosyl-L-methionine = 2-methylsulfanyl-N(6)-L-threonylcarbamoyladenosine(37) in tRNA + (sulfur carrier)-H + 5'-deoxyadenosine + L-methionine + A + S-adenosyl-L-homocysteine + 2 H(+)</text>
        <dbReference type="Rhea" id="RHEA:37075"/>
        <dbReference type="Rhea" id="RHEA-COMP:10163"/>
        <dbReference type="Rhea" id="RHEA-COMP:11092"/>
        <dbReference type="Rhea" id="RHEA-COMP:14737"/>
        <dbReference type="Rhea" id="RHEA-COMP:14739"/>
        <dbReference type="ChEBI" id="CHEBI:13193"/>
        <dbReference type="ChEBI" id="CHEBI:15378"/>
        <dbReference type="ChEBI" id="CHEBI:17319"/>
        <dbReference type="ChEBI" id="CHEBI:17499"/>
        <dbReference type="ChEBI" id="CHEBI:29917"/>
        <dbReference type="ChEBI" id="CHEBI:57844"/>
        <dbReference type="ChEBI" id="CHEBI:57856"/>
        <dbReference type="ChEBI" id="CHEBI:59789"/>
        <dbReference type="ChEBI" id="CHEBI:64428"/>
        <dbReference type="ChEBI" id="CHEBI:74418"/>
        <dbReference type="ChEBI" id="CHEBI:74420"/>
        <dbReference type="EC" id="2.8.4.5"/>
    </reaction>
</comment>
<keyword evidence="7" id="KW-0808">Transferase</keyword>
<dbReference type="PROSITE" id="PS01278">
    <property type="entry name" value="MTTASE_RADICAL"/>
    <property type="match status" value="1"/>
</dbReference>
<dbReference type="GO" id="GO:0005783">
    <property type="term" value="C:endoplasmic reticulum"/>
    <property type="evidence" value="ECO:0007669"/>
    <property type="project" value="TreeGrafter"/>
</dbReference>
<evidence type="ECO:0000313" key="20">
    <source>
        <dbReference type="EMBL" id="ORY52068.1"/>
    </source>
</evidence>
<dbReference type="SUPFAM" id="SSF102114">
    <property type="entry name" value="Radical SAM enzymes"/>
    <property type="match status" value="1"/>
</dbReference>
<dbReference type="PANTHER" id="PTHR11918:SF45">
    <property type="entry name" value="THREONYLCARBAMOYLADENOSINE TRNA METHYLTHIOTRANSFERASE"/>
    <property type="match status" value="1"/>
</dbReference>
<dbReference type="CDD" id="cd01335">
    <property type="entry name" value="Radical_SAM"/>
    <property type="match status" value="1"/>
</dbReference>
<keyword evidence="6" id="KW-0004">4Fe-4S</keyword>
<keyword evidence="16" id="KW-1133">Transmembrane helix</keyword>
<accession>A0A1Y2CYI3</accession>
<evidence type="ECO:0000256" key="5">
    <source>
        <dbReference type="ARBA" id="ARBA00018810"/>
    </source>
</evidence>
<evidence type="ECO:0000256" key="9">
    <source>
        <dbReference type="ARBA" id="ARBA00022694"/>
    </source>
</evidence>
<dbReference type="SFLD" id="SFLDS00029">
    <property type="entry name" value="Radical_SAM"/>
    <property type="match status" value="1"/>
</dbReference>
<feature type="transmembrane region" description="Helical" evidence="16">
    <location>
        <begin position="658"/>
        <end position="676"/>
    </location>
</feature>
<dbReference type="Pfam" id="PF00919">
    <property type="entry name" value="UPF0004"/>
    <property type="match status" value="1"/>
</dbReference>
<evidence type="ECO:0000256" key="7">
    <source>
        <dbReference type="ARBA" id="ARBA00022679"/>
    </source>
</evidence>
<dbReference type="PROSITE" id="PS51449">
    <property type="entry name" value="MTTASE_N"/>
    <property type="match status" value="1"/>
</dbReference>
<gene>
    <name evidence="20" type="ORF">BCR33DRAFT_675847</name>
</gene>
<keyword evidence="16" id="KW-0812">Transmembrane</keyword>
<comment type="cofactor">
    <cofactor evidence="1">
        <name>[4Fe-4S] cluster</name>
        <dbReference type="ChEBI" id="CHEBI:49883"/>
    </cofactor>
</comment>
<evidence type="ECO:0000256" key="2">
    <source>
        <dbReference type="ARBA" id="ARBA00002399"/>
    </source>
</evidence>
<keyword evidence="11" id="KW-0408">Iron</keyword>
<dbReference type="Proteomes" id="UP000193642">
    <property type="component" value="Unassembled WGS sequence"/>
</dbReference>
<evidence type="ECO:0000256" key="12">
    <source>
        <dbReference type="ARBA" id="ARBA00023014"/>
    </source>
</evidence>
<feature type="region of interest" description="Disordered" evidence="15">
    <location>
        <begin position="1"/>
        <end position="20"/>
    </location>
</feature>
<protein>
    <recommendedName>
        <fullName evidence="5">Threonylcarbamoyladenosine tRNA methylthiotransferase</fullName>
        <ecNumber evidence="4">2.8.4.5</ecNumber>
    </recommendedName>
    <alternativeName>
        <fullName evidence="13">tRNA-t(6)A37 methylthiotransferase</fullName>
    </alternativeName>
</protein>
<evidence type="ECO:0000256" key="4">
    <source>
        <dbReference type="ARBA" id="ARBA00013273"/>
    </source>
</evidence>
<dbReference type="SMART" id="SM00729">
    <property type="entry name" value="Elp3"/>
    <property type="match status" value="1"/>
</dbReference>
<keyword evidence="8" id="KW-0949">S-adenosyl-L-methionine</keyword>
<dbReference type="NCBIfam" id="TIGR00089">
    <property type="entry name" value="MiaB/RimO family radical SAM methylthiotransferase"/>
    <property type="match status" value="1"/>
</dbReference>
<keyword evidence="16" id="KW-0472">Membrane</keyword>
<comment type="caution">
    <text evidence="20">The sequence shown here is derived from an EMBL/GenBank/DDBJ whole genome shotgun (WGS) entry which is preliminary data.</text>
</comment>
<evidence type="ECO:0000256" key="1">
    <source>
        <dbReference type="ARBA" id="ARBA00001966"/>
    </source>
</evidence>
<dbReference type="InterPro" id="IPR023404">
    <property type="entry name" value="rSAM_horseshoe"/>
</dbReference>
<dbReference type="InterPro" id="IPR005839">
    <property type="entry name" value="Methylthiotransferase"/>
</dbReference>
<dbReference type="PROSITE" id="PS51918">
    <property type="entry name" value="RADICAL_SAM"/>
    <property type="match status" value="1"/>
</dbReference>
<feature type="region of interest" description="Disordered" evidence="15">
    <location>
        <begin position="230"/>
        <end position="255"/>
    </location>
</feature>
<dbReference type="InterPro" id="IPR007197">
    <property type="entry name" value="rSAM"/>
</dbReference>
<reference evidence="20 21" key="1">
    <citation type="submission" date="2016-07" db="EMBL/GenBank/DDBJ databases">
        <title>Pervasive Adenine N6-methylation of Active Genes in Fungi.</title>
        <authorList>
            <consortium name="DOE Joint Genome Institute"/>
            <person name="Mondo S.J."/>
            <person name="Dannebaum R.O."/>
            <person name="Kuo R.C."/>
            <person name="Labutti K."/>
            <person name="Haridas S."/>
            <person name="Kuo A."/>
            <person name="Salamov A."/>
            <person name="Ahrendt S.R."/>
            <person name="Lipzen A."/>
            <person name="Sullivan W."/>
            <person name="Andreopoulos W.B."/>
            <person name="Clum A."/>
            <person name="Lindquist E."/>
            <person name="Daum C."/>
            <person name="Ramamoorthy G.K."/>
            <person name="Gryganskyi A."/>
            <person name="Culley D."/>
            <person name="Magnuson J.K."/>
            <person name="James T.Y."/>
            <person name="O'Malley M.A."/>
            <person name="Stajich J.E."/>
            <person name="Spatafora J.W."/>
            <person name="Visel A."/>
            <person name="Grigoriev I.V."/>
        </authorList>
    </citation>
    <scope>NUCLEOTIDE SEQUENCE [LARGE SCALE GENOMIC DNA]</scope>
    <source>
        <strain evidence="20 21">JEL800</strain>
    </source>
</reference>
<dbReference type="InterPro" id="IPR058240">
    <property type="entry name" value="rSAM_sf"/>
</dbReference>
<dbReference type="STRING" id="329046.A0A1Y2CYI3"/>
<dbReference type="InterPro" id="IPR020612">
    <property type="entry name" value="Methylthiotransferase_CS"/>
</dbReference>
<evidence type="ECO:0000256" key="3">
    <source>
        <dbReference type="ARBA" id="ARBA00008616"/>
    </source>
</evidence>
<dbReference type="PANTHER" id="PTHR11918">
    <property type="entry name" value="RADICAL SAM PROTEINS"/>
    <property type="match status" value="1"/>
</dbReference>
<dbReference type="Pfam" id="PF01938">
    <property type="entry name" value="TRAM"/>
    <property type="match status" value="1"/>
</dbReference>
<dbReference type="EC" id="2.8.4.5" evidence="4"/>
<dbReference type="Pfam" id="PF04055">
    <property type="entry name" value="Radical_SAM"/>
    <property type="match status" value="1"/>
</dbReference>
<dbReference type="GO" id="GO:0035598">
    <property type="term" value="F:tRNA (N(6)-L-threonylcarbamoyladenosine(37)-C(2))-methylthiotransferase activity"/>
    <property type="evidence" value="ECO:0007669"/>
    <property type="project" value="UniProtKB-EC"/>
</dbReference>
<feature type="transmembrane region" description="Helical" evidence="16">
    <location>
        <begin position="688"/>
        <end position="709"/>
    </location>
</feature>
<dbReference type="InterPro" id="IPR002792">
    <property type="entry name" value="TRAM_dom"/>
</dbReference>